<keyword evidence="3" id="KW-0460">Magnesium</keyword>
<dbReference type="PANTHER" id="PTHR46193">
    <property type="entry name" value="6-PHOSPHOGLUCONATE PHOSPHATASE"/>
    <property type="match status" value="1"/>
</dbReference>
<evidence type="ECO:0000313" key="5">
    <source>
        <dbReference type="Proteomes" id="UP000623129"/>
    </source>
</evidence>
<dbReference type="InterPro" id="IPR006439">
    <property type="entry name" value="HAD-SF_hydro_IA"/>
</dbReference>
<dbReference type="SFLD" id="SFLDG01129">
    <property type="entry name" value="C1.5:_HAD__Beta-PGM__Phosphata"/>
    <property type="match status" value="1"/>
</dbReference>
<dbReference type="PRINTS" id="PR00413">
    <property type="entry name" value="HADHALOGNASE"/>
</dbReference>
<dbReference type="InterPro" id="IPR036412">
    <property type="entry name" value="HAD-like_sf"/>
</dbReference>
<dbReference type="InterPro" id="IPR023198">
    <property type="entry name" value="PGP-like_dom2"/>
</dbReference>
<dbReference type="Gene3D" id="1.10.150.240">
    <property type="entry name" value="Putative phosphatase, domain 2"/>
    <property type="match status" value="1"/>
</dbReference>
<dbReference type="InterPro" id="IPR023214">
    <property type="entry name" value="HAD_sf"/>
</dbReference>
<dbReference type="EMBL" id="SWLB01000021">
    <property type="protein sequence ID" value="KAF3324745.1"/>
    <property type="molecule type" value="Genomic_DNA"/>
</dbReference>
<dbReference type="CDD" id="cd07505">
    <property type="entry name" value="HAD_BPGM-like"/>
    <property type="match status" value="1"/>
</dbReference>
<dbReference type="NCBIfam" id="TIGR01509">
    <property type="entry name" value="HAD-SF-IA-v3"/>
    <property type="match status" value="1"/>
</dbReference>
<dbReference type="Proteomes" id="UP000623129">
    <property type="component" value="Unassembled WGS sequence"/>
</dbReference>
<name>A0A833QDA1_9POAL</name>
<evidence type="ECO:0000313" key="4">
    <source>
        <dbReference type="EMBL" id="KAF3324745.1"/>
    </source>
</evidence>
<evidence type="ECO:0000256" key="1">
    <source>
        <dbReference type="ARBA" id="ARBA00001946"/>
    </source>
</evidence>
<dbReference type="SFLD" id="SFLDG01135">
    <property type="entry name" value="C1.5.6:_HAD__Beta-PGM__Phospha"/>
    <property type="match status" value="1"/>
</dbReference>
<dbReference type="AlphaFoldDB" id="A0A833QDA1"/>
<dbReference type="SFLD" id="SFLDS00003">
    <property type="entry name" value="Haloacid_Dehalogenase"/>
    <property type="match status" value="1"/>
</dbReference>
<dbReference type="GO" id="GO:0016787">
    <property type="term" value="F:hydrolase activity"/>
    <property type="evidence" value="ECO:0007669"/>
    <property type="project" value="UniProtKB-KW"/>
</dbReference>
<dbReference type="PANTHER" id="PTHR46193:SF9">
    <property type="entry name" value="HALOACID DEHALOGENASE-LIKE HYDROLASE DOMAIN-CONTAINING PROTEIN SGPP"/>
    <property type="match status" value="1"/>
</dbReference>
<evidence type="ECO:0000256" key="3">
    <source>
        <dbReference type="ARBA" id="ARBA00022842"/>
    </source>
</evidence>
<dbReference type="InterPro" id="IPR051600">
    <property type="entry name" value="Beta-PGM-like"/>
</dbReference>
<dbReference type="OrthoDB" id="40579at2759"/>
<comment type="cofactor">
    <cofactor evidence="1">
        <name>Mg(2+)</name>
        <dbReference type="ChEBI" id="CHEBI:18420"/>
    </cofactor>
</comment>
<keyword evidence="2" id="KW-0479">Metal-binding</keyword>
<evidence type="ECO:0000256" key="2">
    <source>
        <dbReference type="ARBA" id="ARBA00022723"/>
    </source>
</evidence>
<dbReference type="InterPro" id="IPR041492">
    <property type="entry name" value="HAD_2"/>
</dbReference>
<dbReference type="GO" id="GO:0046872">
    <property type="term" value="F:metal ion binding"/>
    <property type="evidence" value="ECO:0007669"/>
    <property type="project" value="UniProtKB-KW"/>
</dbReference>
<sequence length="248" mass="27521">MASDPTPERSLTKLVPLEAVFFDIDGTLCDSDPLHHIAYQDVLSEIGYNNGVPIDEEFFIKNIAGRSDEEAAKNLFPDWDLEKGLEIIHKKDVRYRVLASQNLEPVKGLYDVIKWVRERGLKRAAVTNAPRINAELMISKLGLLDFFQVVIIGSECERSKPFPDPYLTALKEMNVSPDHTFIFEDSPSGIRAGVAAGIPVIGLATRNPENSLLEAGATLLVKDYSDPKLWSALQDLDSAEAKLKEKNA</sequence>
<keyword evidence="5" id="KW-1185">Reference proteome</keyword>
<dbReference type="SUPFAM" id="SSF56784">
    <property type="entry name" value="HAD-like"/>
    <property type="match status" value="1"/>
</dbReference>
<accession>A0A833QDA1</accession>
<reference evidence="4" key="1">
    <citation type="submission" date="2020-01" db="EMBL/GenBank/DDBJ databases">
        <title>Genome sequence of Kobresia littledalei, the first chromosome-level genome in the family Cyperaceae.</title>
        <authorList>
            <person name="Qu G."/>
        </authorList>
    </citation>
    <scope>NUCLEOTIDE SEQUENCE</scope>
    <source>
        <strain evidence="4">C.B.Clarke</strain>
        <tissue evidence="4">Leaf</tissue>
    </source>
</reference>
<gene>
    <name evidence="4" type="ORF">FCM35_KLT10902</name>
</gene>
<dbReference type="Gene3D" id="3.40.50.1000">
    <property type="entry name" value="HAD superfamily/HAD-like"/>
    <property type="match status" value="1"/>
</dbReference>
<keyword evidence="4" id="KW-0378">Hydrolase</keyword>
<protein>
    <submittedName>
        <fullName evidence="4">Haloacid dehalogenase-like hydrolase domain-containing protein Sgpp</fullName>
    </submittedName>
</protein>
<comment type="caution">
    <text evidence="4">The sequence shown here is derived from an EMBL/GenBank/DDBJ whole genome shotgun (WGS) entry which is preliminary data.</text>
</comment>
<dbReference type="Pfam" id="PF13419">
    <property type="entry name" value="HAD_2"/>
    <property type="match status" value="1"/>
</dbReference>
<proteinExistence type="predicted"/>
<organism evidence="4 5">
    <name type="scientific">Carex littledalei</name>
    <dbReference type="NCBI Taxonomy" id="544730"/>
    <lineage>
        <taxon>Eukaryota</taxon>
        <taxon>Viridiplantae</taxon>
        <taxon>Streptophyta</taxon>
        <taxon>Embryophyta</taxon>
        <taxon>Tracheophyta</taxon>
        <taxon>Spermatophyta</taxon>
        <taxon>Magnoliopsida</taxon>
        <taxon>Liliopsida</taxon>
        <taxon>Poales</taxon>
        <taxon>Cyperaceae</taxon>
        <taxon>Cyperoideae</taxon>
        <taxon>Cariceae</taxon>
        <taxon>Carex</taxon>
        <taxon>Carex subgen. Euthyceras</taxon>
    </lineage>
</organism>